<organism evidence="2 3">
    <name type="scientific">Rotaria socialis</name>
    <dbReference type="NCBI Taxonomy" id="392032"/>
    <lineage>
        <taxon>Eukaryota</taxon>
        <taxon>Metazoa</taxon>
        <taxon>Spiralia</taxon>
        <taxon>Gnathifera</taxon>
        <taxon>Rotifera</taxon>
        <taxon>Eurotatoria</taxon>
        <taxon>Bdelloidea</taxon>
        <taxon>Philodinida</taxon>
        <taxon>Philodinidae</taxon>
        <taxon>Rotaria</taxon>
    </lineage>
</organism>
<keyword evidence="3" id="KW-1185">Reference proteome</keyword>
<evidence type="ECO:0000313" key="2">
    <source>
        <dbReference type="EMBL" id="CAF4695513.1"/>
    </source>
</evidence>
<evidence type="ECO:0000313" key="3">
    <source>
        <dbReference type="Proteomes" id="UP000663873"/>
    </source>
</evidence>
<protein>
    <submittedName>
        <fullName evidence="2">Uncharacterized protein</fullName>
    </submittedName>
</protein>
<gene>
    <name evidence="2" type="ORF">UJA718_LOCUS35968</name>
</gene>
<name>A0A821I8F3_9BILA</name>
<proteinExistence type="predicted"/>
<comment type="caution">
    <text evidence="2">The sequence shown here is derived from an EMBL/GenBank/DDBJ whole genome shotgun (WGS) entry which is preliminary data.</text>
</comment>
<feature type="compositionally biased region" description="Polar residues" evidence="1">
    <location>
        <begin position="46"/>
        <end position="65"/>
    </location>
</feature>
<reference evidence="2" key="1">
    <citation type="submission" date="2021-02" db="EMBL/GenBank/DDBJ databases">
        <authorList>
            <person name="Nowell W R."/>
        </authorList>
    </citation>
    <scope>NUCLEOTIDE SEQUENCE</scope>
</reference>
<feature type="compositionally biased region" description="Low complexity" evidence="1">
    <location>
        <begin position="20"/>
        <end position="38"/>
    </location>
</feature>
<sequence length="65" mass="6476">MYPNIGSGTPQPSAPPPPTSTSATPASTSSTLSNTSSSKPFGFSSVMAQPNNQNTPYPTGGSSSQ</sequence>
<dbReference type="AlphaFoldDB" id="A0A821I8F3"/>
<accession>A0A821I8F3</accession>
<evidence type="ECO:0000256" key="1">
    <source>
        <dbReference type="SAM" id="MobiDB-lite"/>
    </source>
</evidence>
<dbReference type="Proteomes" id="UP000663873">
    <property type="component" value="Unassembled WGS sequence"/>
</dbReference>
<feature type="non-terminal residue" evidence="2">
    <location>
        <position position="65"/>
    </location>
</feature>
<feature type="region of interest" description="Disordered" evidence="1">
    <location>
        <begin position="1"/>
        <end position="65"/>
    </location>
</feature>
<dbReference type="EMBL" id="CAJOBP010034218">
    <property type="protein sequence ID" value="CAF4695513.1"/>
    <property type="molecule type" value="Genomic_DNA"/>
</dbReference>